<evidence type="ECO:0000313" key="2">
    <source>
        <dbReference type="Proteomes" id="UP000823928"/>
    </source>
</evidence>
<organism evidence="1 2">
    <name type="scientific">Candidatus Scatousia excrementigallinarum</name>
    <dbReference type="NCBI Taxonomy" id="2840935"/>
    <lineage>
        <taxon>Bacteria</taxon>
        <taxon>Candidatus Scatousia</taxon>
    </lineage>
</organism>
<name>A0A9D1EXM3_9BACT</name>
<accession>A0A9D1EXM3</accession>
<dbReference type="AlphaFoldDB" id="A0A9D1EXM3"/>
<comment type="caution">
    <text evidence="1">The sequence shown here is derived from an EMBL/GenBank/DDBJ whole genome shotgun (WGS) entry which is preliminary data.</text>
</comment>
<dbReference type="Proteomes" id="UP000823928">
    <property type="component" value="Unassembled WGS sequence"/>
</dbReference>
<evidence type="ECO:0000313" key="1">
    <source>
        <dbReference type="EMBL" id="HIS35307.1"/>
    </source>
</evidence>
<proteinExistence type="predicted"/>
<dbReference type="EMBL" id="DVIU01000033">
    <property type="protein sequence ID" value="HIS35307.1"/>
    <property type="molecule type" value="Genomic_DNA"/>
</dbReference>
<sequence length="411" mass="45627">MGLSASQARLLSITARLSDNELRTQTLTTAKMSLASKTSEASSAYLDALNETQLMFSTYDTDGNKVLQKLTGTSLTQYGILKNQYGIINTDGQIMVSETDANNYLESATMGEFLDKYGVATVEEQEKDNPAYIDKATSIWGSDWKNWVTNGTGNPGGLIAKEPQQKDFNKIEEVPSASNEIYEAVTNSGGCLGNTIDGVSGHQNCYMHVLSDLIGPGKHTTSDGHEFTIYEGSCDEHSNTWCWNTAQHQNQADWDSIHEMIKNAHCSGDVIEGGTETVDVTYGSQNATVTAGGPASDSNMTIYQRAVDLLWEVHDEYIIGDSYGGQASPESLQKFFYFIEHDLKQMGTEIKTVPDVEAWEKAHKEWEEQVAEEIEEFNKIDPIITEQVIVYNDKDQGQWYVNLWHRMNGPS</sequence>
<protein>
    <submittedName>
        <fullName evidence="1">Uncharacterized protein</fullName>
    </submittedName>
</protein>
<feature type="non-terminal residue" evidence="1">
    <location>
        <position position="411"/>
    </location>
</feature>
<reference evidence="1" key="1">
    <citation type="submission" date="2020-10" db="EMBL/GenBank/DDBJ databases">
        <authorList>
            <person name="Gilroy R."/>
        </authorList>
    </citation>
    <scope>NUCLEOTIDE SEQUENCE</scope>
    <source>
        <strain evidence="1">6276</strain>
    </source>
</reference>
<reference evidence="1" key="2">
    <citation type="journal article" date="2021" name="PeerJ">
        <title>Extensive microbial diversity within the chicken gut microbiome revealed by metagenomics and culture.</title>
        <authorList>
            <person name="Gilroy R."/>
            <person name="Ravi A."/>
            <person name="Getino M."/>
            <person name="Pursley I."/>
            <person name="Horton D.L."/>
            <person name="Alikhan N.F."/>
            <person name="Baker D."/>
            <person name="Gharbi K."/>
            <person name="Hall N."/>
            <person name="Watson M."/>
            <person name="Adriaenssens E.M."/>
            <person name="Foster-Nyarko E."/>
            <person name="Jarju S."/>
            <person name="Secka A."/>
            <person name="Antonio M."/>
            <person name="Oren A."/>
            <person name="Chaudhuri R.R."/>
            <person name="La Ragione R."/>
            <person name="Hildebrand F."/>
            <person name="Pallen M.J."/>
        </authorList>
    </citation>
    <scope>NUCLEOTIDE SEQUENCE</scope>
    <source>
        <strain evidence="1">6276</strain>
    </source>
</reference>
<gene>
    <name evidence="1" type="ORF">IAC10_01560</name>
</gene>